<dbReference type="EMBL" id="SDMP01000014">
    <property type="protein sequence ID" value="RYR16450.1"/>
    <property type="molecule type" value="Genomic_DNA"/>
</dbReference>
<comment type="caution">
    <text evidence="3">The sequence shown here is derived from an EMBL/GenBank/DDBJ whole genome shotgun (WGS) entry which is preliminary data.</text>
</comment>
<gene>
    <name evidence="3" type="ORF">Ahy_B04g073477</name>
</gene>
<accession>A0A444ZQG8</accession>
<evidence type="ECO:0000256" key="1">
    <source>
        <dbReference type="ARBA" id="ARBA00023002"/>
    </source>
</evidence>
<dbReference type="AlphaFoldDB" id="A0A444ZQG8"/>
<keyword evidence="4" id="KW-1185">Reference proteome</keyword>
<reference evidence="3 4" key="1">
    <citation type="submission" date="2019-01" db="EMBL/GenBank/DDBJ databases">
        <title>Sequencing of cultivated peanut Arachis hypogaea provides insights into genome evolution and oil improvement.</title>
        <authorList>
            <person name="Chen X."/>
        </authorList>
    </citation>
    <scope>NUCLEOTIDE SEQUENCE [LARGE SCALE GENOMIC DNA]</scope>
    <source>
        <strain evidence="4">cv. Fuhuasheng</strain>
        <tissue evidence="3">Leaves</tissue>
    </source>
</reference>
<dbReference type="STRING" id="3818.A0A444ZQG8"/>
<name>A0A444ZQG8_ARAHY</name>
<evidence type="ECO:0000313" key="3">
    <source>
        <dbReference type="EMBL" id="RYR16450.1"/>
    </source>
</evidence>
<sequence length="90" mass="10256">MIESNPDGKTLLKLAYGSKLFAKQKWMGFRKTNYVDHCAFHGLASYSEGQPYGLRVNYIYDRGVRAGYVSISLTKIYWFICFNSSSLGPK</sequence>
<dbReference type="Proteomes" id="UP000289738">
    <property type="component" value="Chromosome B04"/>
</dbReference>
<dbReference type="InterPro" id="IPR044560">
    <property type="entry name" value="MOase"/>
</dbReference>
<dbReference type="PANTHER" id="PTHR45934">
    <property type="entry name" value="FAD/NAD(P)-BINDING OXIDOREDUCTASE FAMILY PROTEIN"/>
    <property type="match status" value="1"/>
</dbReference>
<dbReference type="GO" id="GO:0004497">
    <property type="term" value="F:monooxygenase activity"/>
    <property type="evidence" value="ECO:0007669"/>
    <property type="project" value="UniProtKB-KW"/>
</dbReference>
<organism evidence="3 4">
    <name type="scientific">Arachis hypogaea</name>
    <name type="common">Peanut</name>
    <dbReference type="NCBI Taxonomy" id="3818"/>
    <lineage>
        <taxon>Eukaryota</taxon>
        <taxon>Viridiplantae</taxon>
        <taxon>Streptophyta</taxon>
        <taxon>Embryophyta</taxon>
        <taxon>Tracheophyta</taxon>
        <taxon>Spermatophyta</taxon>
        <taxon>Magnoliopsida</taxon>
        <taxon>eudicotyledons</taxon>
        <taxon>Gunneridae</taxon>
        <taxon>Pentapetalae</taxon>
        <taxon>rosids</taxon>
        <taxon>fabids</taxon>
        <taxon>Fabales</taxon>
        <taxon>Fabaceae</taxon>
        <taxon>Papilionoideae</taxon>
        <taxon>50 kb inversion clade</taxon>
        <taxon>dalbergioids sensu lato</taxon>
        <taxon>Dalbergieae</taxon>
        <taxon>Pterocarpus clade</taxon>
        <taxon>Arachis</taxon>
    </lineage>
</organism>
<keyword evidence="1" id="KW-0560">Oxidoreductase</keyword>
<keyword evidence="2" id="KW-0503">Monooxygenase</keyword>
<dbReference type="PANTHER" id="PTHR45934:SF9">
    <property type="entry name" value="FAD_NAD(P)-BINDING OXIDOREDUCTASE FAMILY PROTEIN"/>
    <property type="match status" value="1"/>
</dbReference>
<protein>
    <submittedName>
        <fullName evidence="3">Uncharacterized protein</fullName>
    </submittedName>
</protein>
<evidence type="ECO:0000313" key="4">
    <source>
        <dbReference type="Proteomes" id="UP000289738"/>
    </source>
</evidence>
<evidence type="ECO:0000256" key="2">
    <source>
        <dbReference type="ARBA" id="ARBA00023033"/>
    </source>
</evidence>
<proteinExistence type="predicted"/>